<evidence type="ECO:0000256" key="1">
    <source>
        <dbReference type="ARBA" id="ARBA00023122"/>
    </source>
</evidence>
<dbReference type="InterPro" id="IPR044725">
    <property type="entry name" value="CBSX3_CBS_dom"/>
</dbReference>
<gene>
    <name evidence="4" type="ORF">LZ016_11605</name>
</gene>
<dbReference type="PANTHER" id="PTHR43080:SF2">
    <property type="entry name" value="CBS DOMAIN-CONTAINING PROTEIN"/>
    <property type="match status" value="1"/>
</dbReference>
<organism evidence="4 5">
    <name type="scientific">Sphingomonas telluris</name>
    <dbReference type="NCBI Taxonomy" id="2907998"/>
    <lineage>
        <taxon>Bacteria</taxon>
        <taxon>Pseudomonadati</taxon>
        <taxon>Pseudomonadota</taxon>
        <taxon>Alphaproteobacteria</taxon>
        <taxon>Sphingomonadales</taxon>
        <taxon>Sphingomonadaceae</taxon>
        <taxon>Sphingomonas</taxon>
    </lineage>
</organism>
<dbReference type="PANTHER" id="PTHR43080">
    <property type="entry name" value="CBS DOMAIN-CONTAINING PROTEIN CBSX3, MITOCHONDRIAL"/>
    <property type="match status" value="1"/>
</dbReference>
<dbReference type="PROSITE" id="PS51371">
    <property type="entry name" value="CBS"/>
    <property type="match status" value="2"/>
</dbReference>
<feature type="domain" description="CBS" evidence="3">
    <location>
        <begin position="10"/>
        <end position="66"/>
    </location>
</feature>
<dbReference type="InterPro" id="IPR046342">
    <property type="entry name" value="CBS_dom_sf"/>
</dbReference>
<dbReference type="Gene3D" id="3.10.580.10">
    <property type="entry name" value="CBS-domain"/>
    <property type="match status" value="1"/>
</dbReference>
<dbReference type="EMBL" id="JAKZHW010000002">
    <property type="protein sequence ID" value="MCH8616737.1"/>
    <property type="molecule type" value="Genomic_DNA"/>
</dbReference>
<dbReference type="Pfam" id="PF00571">
    <property type="entry name" value="CBS"/>
    <property type="match status" value="2"/>
</dbReference>
<evidence type="ECO:0000313" key="5">
    <source>
        <dbReference type="Proteomes" id="UP001203058"/>
    </source>
</evidence>
<sequence>MSIQTILGDKGTDVATVSSSATLSEAVKLLGEKRIGALPVVDGDRVVGIMSERDVIYCLKDHGAEVLDWPVSRVMTSPAITVDPSTEVLSALALITQRRVRHLPVVSGGRLIGIVSIGDLVKHRIERIEFEAQAMREYIQSA</sequence>
<dbReference type="Proteomes" id="UP001203058">
    <property type="component" value="Unassembled WGS sequence"/>
</dbReference>
<dbReference type="RefSeq" id="WP_241447633.1">
    <property type="nucleotide sequence ID" value="NZ_JAKZHW010000002.1"/>
</dbReference>
<protein>
    <submittedName>
        <fullName evidence="4">CBS domain-containing protein</fullName>
    </submittedName>
</protein>
<reference evidence="4 5" key="1">
    <citation type="submission" date="2022-03" db="EMBL/GenBank/DDBJ databases">
        <authorList>
            <person name="Jo J.-H."/>
            <person name="Im W.-T."/>
        </authorList>
    </citation>
    <scope>NUCLEOTIDE SEQUENCE [LARGE SCALE GENOMIC DNA]</scope>
    <source>
        <strain evidence="4 5">SM33</strain>
    </source>
</reference>
<keyword evidence="5" id="KW-1185">Reference proteome</keyword>
<evidence type="ECO:0000256" key="2">
    <source>
        <dbReference type="PROSITE-ProRule" id="PRU00703"/>
    </source>
</evidence>
<dbReference type="SUPFAM" id="SSF54631">
    <property type="entry name" value="CBS-domain pair"/>
    <property type="match status" value="1"/>
</dbReference>
<dbReference type="CDD" id="cd04623">
    <property type="entry name" value="CBS_pair_bac_euk"/>
    <property type="match status" value="1"/>
</dbReference>
<accession>A0ABS9VP54</accession>
<proteinExistence type="predicted"/>
<evidence type="ECO:0000313" key="4">
    <source>
        <dbReference type="EMBL" id="MCH8616737.1"/>
    </source>
</evidence>
<name>A0ABS9VP54_9SPHN</name>
<dbReference type="SMART" id="SM00116">
    <property type="entry name" value="CBS"/>
    <property type="match status" value="2"/>
</dbReference>
<dbReference type="InterPro" id="IPR051257">
    <property type="entry name" value="Diverse_CBS-Domain"/>
</dbReference>
<evidence type="ECO:0000259" key="3">
    <source>
        <dbReference type="PROSITE" id="PS51371"/>
    </source>
</evidence>
<feature type="domain" description="CBS" evidence="3">
    <location>
        <begin position="75"/>
        <end position="130"/>
    </location>
</feature>
<dbReference type="InterPro" id="IPR000644">
    <property type="entry name" value="CBS_dom"/>
</dbReference>
<keyword evidence="1 2" id="KW-0129">CBS domain</keyword>
<comment type="caution">
    <text evidence="4">The sequence shown here is derived from an EMBL/GenBank/DDBJ whole genome shotgun (WGS) entry which is preliminary data.</text>
</comment>